<dbReference type="PROSITE" id="PS51450">
    <property type="entry name" value="LRR"/>
    <property type="match status" value="1"/>
</dbReference>
<dbReference type="GO" id="GO:0005737">
    <property type="term" value="C:cytoplasm"/>
    <property type="evidence" value="ECO:0007669"/>
    <property type="project" value="TreeGrafter"/>
</dbReference>
<organism evidence="4 5">
    <name type="scientific">Strix occidentalis caurina</name>
    <name type="common">northern spotted owl</name>
    <dbReference type="NCBI Taxonomy" id="311401"/>
    <lineage>
        <taxon>Eukaryota</taxon>
        <taxon>Metazoa</taxon>
        <taxon>Chordata</taxon>
        <taxon>Craniata</taxon>
        <taxon>Vertebrata</taxon>
        <taxon>Euteleostomi</taxon>
        <taxon>Archelosauria</taxon>
        <taxon>Archosauria</taxon>
        <taxon>Dinosauria</taxon>
        <taxon>Saurischia</taxon>
        <taxon>Theropoda</taxon>
        <taxon>Coelurosauria</taxon>
        <taxon>Aves</taxon>
        <taxon>Neognathae</taxon>
        <taxon>Neoaves</taxon>
        <taxon>Telluraves</taxon>
        <taxon>Strigiformes</taxon>
        <taxon>Strigidae</taxon>
        <taxon>Strix</taxon>
    </lineage>
</organism>
<name>A0A8D0FF59_STROC</name>
<accession>A0A8D0FF59</accession>
<feature type="compositionally biased region" description="Basic and acidic residues" evidence="3">
    <location>
        <begin position="611"/>
        <end position="622"/>
    </location>
</feature>
<feature type="compositionally biased region" description="Basic and acidic residues" evidence="3">
    <location>
        <begin position="530"/>
        <end position="550"/>
    </location>
</feature>
<evidence type="ECO:0000313" key="5">
    <source>
        <dbReference type="Proteomes" id="UP000694551"/>
    </source>
</evidence>
<dbReference type="SUPFAM" id="SSF52058">
    <property type="entry name" value="L domain-like"/>
    <property type="match status" value="1"/>
</dbReference>
<dbReference type="Gene3D" id="3.80.10.10">
    <property type="entry name" value="Ribonuclease Inhibitor"/>
    <property type="match status" value="1"/>
</dbReference>
<evidence type="ECO:0000256" key="2">
    <source>
        <dbReference type="ARBA" id="ARBA00022737"/>
    </source>
</evidence>
<dbReference type="Proteomes" id="UP000694551">
    <property type="component" value="Unplaced"/>
</dbReference>
<feature type="compositionally biased region" description="Basic and acidic residues" evidence="3">
    <location>
        <begin position="557"/>
        <end position="567"/>
    </location>
</feature>
<dbReference type="PANTHER" id="PTHR15454:SF19">
    <property type="entry name" value="LEUCINE-RICH REPEAT-CONTAINING PROTEIN 51"/>
    <property type="match status" value="1"/>
</dbReference>
<keyword evidence="1" id="KW-0433">Leucine-rich repeat</keyword>
<feature type="region of interest" description="Disordered" evidence="3">
    <location>
        <begin position="603"/>
        <end position="631"/>
    </location>
</feature>
<sequence length="681" mass="73591">MASASPPSPSNGDAATEPGSSLPGWGWMAAPGRCSVSAAFWKHLRRLGLQDFPCGLGSWSKSRFDARTSRRRGQPGLGADPVRQEEAMLLGEESPEARMELLSDWHSPWALPPDCSPQDQHLREMAVLAPELIHGSNIFQVLRSLRIVDKGVSAACQQCLIGKGVCCSLCPGQVLELCCNAVADLRDLCAQPPPELQHLGLGHNRLCDPLQDKYLTANFWPNLVSLDLSFNNFTDLLGLVSQLSSLQKLRVLVLQGNPLALIPTYRGFLVDSLPKLCILDDIRIGPDERHQFHGLARQPDLSLARVVVSVGEIKGVPDPSALQQLEAGSQAPVITYSYCVTYEFAEGEEIEDKTVCNGSGVGSSSTGDRIHVWPHLAGQVPAAHVPHPSRGAQRCSGHGSAFTAPLVLSAADPVPGTGAPSSHDESGQGNGISEAALPPGPDSNTSRQALPRDPSLSLLRAFLCPCTAKVFVTPTKPWADTINCSYRREHTARDLVGLKSYLMSGTIISVMEEKVLSWPVGADPEENTVMKEKARQRLQKDGAKVPVPRDKQKKKEKARELRSDPPIRRTLGTGRVTLEALLATEDLVATVCDFGVPITEQPLTGKKAKRRAENQKQREKVRPSRKPRCLPKVTETGAGWVEGGVCESKQQRCPAPGSRRSLPALPALPSRALTHILSLGL</sequence>
<dbReference type="InterPro" id="IPR001611">
    <property type="entry name" value="Leu-rich_rpt"/>
</dbReference>
<evidence type="ECO:0000256" key="1">
    <source>
        <dbReference type="ARBA" id="ARBA00022614"/>
    </source>
</evidence>
<keyword evidence="5" id="KW-1185">Reference proteome</keyword>
<dbReference type="AlphaFoldDB" id="A0A8D0FF59"/>
<protein>
    <submittedName>
        <fullName evidence="4">Leucine rich repeat containing 43</fullName>
    </submittedName>
</protein>
<evidence type="ECO:0000256" key="3">
    <source>
        <dbReference type="SAM" id="MobiDB-lite"/>
    </source>
</evidence>
<feature type="region of interest" description="Disordered" evidence="3">
    <location>
        <begin position="530"/>
        <end position="570"/>
    </location>
</feature>
<dbReference type="InterPro" id="IPR032675">
    <property type="entry name" value="LRR_dom_sf"/>
</dbReference>
<keyword evidence="2" id="KW-0677">Repeat</keyword>
<reference evidence="4" key="2">
    <citation type="submission" date="2025-09" db="UniProtKB">
        <authorList>
            <consortium name="Ensembl"/>
        </authorList>
    </citation>
    <scope>IDENTIFICATION</scope>
</reference>
<proteinExistence type="predicted"/>
<dbReference type="Ensembl" id="ENSSOCT00000014781.1">
    <property type="protein sequence ID" value="ENSSOCP00000014404.1"/>
    <property type="gene ID" value="ENSSOCG00000010787.1"/>
</dbReference>
<dbReference type="PANTHER" id="PTHR15454">
    <property type="entry name" value="NISCHARIN RELATED"/>
    <property type="match status" value="1"/>
</dbReference>
<evidence type="ECO:0000313" key="4">
    <source>
        <dbReference type="Ensembl" id="ENSSOCP00000014404.1"/>
    </source>
</evidence>
<feature type="region of interest" description="Disordered" evidence="3">
    <location>
        <begin position="412"/>
        <end position="451"/>
    </location>
</feature>
<reference evidence="4" key="1">
    <citation type="submission" date="2025-08" db="UniProtKB">
        <authorList>
            <consortium name="Ensembl"/>
        </authorList>
    </citation>
    <scope>IDENTIFICATION</scope>
</reference>